<evidence type="ECO:0000313" key="3">
    <source>
        <dbReference type="Proteomes" id="UP001320831"/>
    </source>
</evidence>
<name>A0ABT2LMU8_9HYPH</name>
<sequence>MQWLTEFACMAAAWLGQNFSTVIDTIAALIAAGALVFAAYQIKLAAQMYRASTVSHVTARSEELQWRILENEDLRPLLMGTTGLTPQVQQEMVAGMVINHFATMYDLYSLGGISTNAWEAFKADMKVTLSLPVFRRRWSKLKQFHAAEFRTFIAEELGVKDEKEKPRKEGRKS</sequence>
<gene>
    <name evidence="2" type="ORF">N5A92_12725</name>
</gene>
<proteinExistence type="predicted"/>
<dbReference type="Proteomes" id="UP001320831">
    <property type="component" value="Unassembled WGS sequence"/>
</dbReference>
<keyword evidence="1" id="KW-0812">Transmembrane</keyword>
<reference evidence="2 3" key="1">
    <citation type="submission" date="2022-09" db="EMBL/GenBank/DDBJ databases">
        <title>Chelativorans salina sp. nov., a novel slightly halophilic bacterium isolated from a saline lake sediment enrichment.</title>
        <authorList>
            <person name="Gao L."/>
            <person name="Fang B.-Z."/>
            <person name="Li W.-J."/>
        </authorList>
    </citation>
    <scope>NUCLEOTIDE SEQUENCE [LARGE SCALE GENOMIC DNA]</scope>
    <source>
        <strain evidence="2 3">EGI FJ00035</strain>
    </source>
</reference>
<dbReference type="RefSeq" id="WP_260903180.1">
    <property type="nucleotide sequence ID" value="NZ_JAOCZP010000003.1"/>
</dbReference>
<protein>
    <submittedName>
        <fullName evidence="2">Uncharacterized protein</fullName>
    </submittedName>
</protein>
<keyword evidence="3" id="KW-1185">Reference proteome</keyword>
<keyword evidence="1" id="KW-1133">Transmembrane helix</keyword>
<organism evidence="2 3">
    <name type="scientific">Chelativorans salis</name>
    <dbReference type="NCBI Taxonomy" id="2978478"/>
    <lineage>
        <taxon>Bacteria</taxon>
        <taxon>Pseudomonadati</taxon>
        <taxon>Pseudomonadota</taxon>
        <taxon>Alphaproteobacteria</taxon>
        <taxon>Hyphomicrobiales</taxon>
        <taxon>Phyllobacteriaceae</taxon>
        <taxon>Chelativorans</taxon>
    </lineage>
</organism>
<dbReference type="EMBL" id="JAOCZP010000003">
    <property type="protein sequence ID" value="MCT7375895.1"/>
    <property type="molecule type" value="Genomic_DNA"/>
</dbReference>
<evidence type="ECO:0000256" key="1">
    <source>
        <dbReference type="SAM" id="Phobius"/>
    </source>
</evidence>
<keyword evidence="1" id="KW-0472">Membrane</keyword>
<feature type="transmembrane region" description="Helical" evidence="1">
    <location>
        <begin position="20"/>
        <end position="40"/>
    </location>
</feature>
<evidence type="ECO:0000313" key="2">
    <source>
        <dbReference type="EMBL" id="MCT7375895.1"/>
    </source>
</evidence>
<comment type="caution">
    <text evidence="2">The sequence shown here is derived from an EMBL/GenBank/DDBJ whole genome shotgun (WGS) entry which is preliminary data.</text>
</comment>
<accession>A0ABT2LMU8</accession>